<protein>
    <submittedName>
        <fullName evidence="2">Uncharacterized protein</fullName>
    </submittedName>
</protein>
<name>A0AAE0ENW9_9CHLO</name>
<dbReference type="AlphaFoldDB" id="A0AAE0ENW9"/>
<feature type="coiled-coil region" evidence="1">
    <location>
        <begin position="45"/>
        <end position="86"/>
    </location>
</feature>
<keyword evidence="3" id="KW-1185">Reference proteome</keyword>
<gene>
    <name evidence="2" type="ORF">CYMTET_54885</name>
</gene>
<dbReference type="EMBL" id="LGRX02035431">
    <property type="protein sequence ID" value="KAK3234879.1"/>
    <property type="molecule type" value="Genomic_DNA"/>
</dbReference>
<dbReference type="Proteomes" id="UP001190700">
    <property type="component" value="Unassembled WGS sequence"/>
</dbReference>
<accession>A0AAE0ENW9</accession>
<evidence type="ECO:0000313" key="3">
    <source>
        <dbReference type="Proteomes" id="UP001190700"/>
    </source>
</evidence>
<comment type="caution">
    <text evidence="2">The sequence shown here is derived from an EMBL/GenBank/DDBJ whole genome shotgun (WGS) entry which is preliminary data.</text>
</comment>
<evidence type="ECO:0000256" key="1">
    <source>
        <dbReference type="SAM" id="Coils"/>
    </source>
</evidence>
<sequence length="301" mass="34869">MRAKFLSTPNETQLKTKWTSLKNVYKKVLDATNPKKKYTTGTGRTERLKEHLDIADKQIEALSKKLAELQEQLKNEQEKSHNFKTMARAWKKRAQEPGPKEKQRIVRRNKLGTYTTKPKLRKKQLRRMVADLDKYIKVKFRVYEDGEEAMVSLLDDNSDSEHVQRLLARLMNKLPHLKKAAQLEVVRRIQAHWTAEVGLAIRLRCRLPERPYQYLIHALSHTYNVDTGHYDKTLIAPGVYMPSLGTNASKNQTIKLMKQYFETAEPEALLLGSIEGITLSFKEAMIAYCKEYLPEVTDING</sequence>
<reference evidence="2 3" key="1">
    <citation type="journal article" date="2015" name="Genome Biol. Evol.">
        <title>Comparative Genomics of a Bacterivorous Green Alga Reveals Evolutionary Causalities and Consequences of Phago-Mixotrophic Mode of Nutrition.</title>
        <authorList>
            <person name="Burns J.A."/>
            <person name="Paasch A."/>
            <person name="Narechania A."/>
            <person name="Kim E."/>
        </authorList>
    </citation>
    <scope>NUCLEOTIDE SEQUENCE [LARGE SCALE GENOMIC DNA]</scope>
    <source>
        <strain evidence="2 3">PLY_AMNH</strain>
    </source>
</reference>
<keyword evidence="1" id="KW-0175">Coiled coil</keyword>
<evidence type="ECO:0000313" key="2">
    <source>
        <dbReference type="EMBL" id="KAK3234879.1"/>
    </source>
</evidence>
<organism evidence="2 3">
    <name type="scientific">Cymbomonas tetramitiformis</name>
    <dbReference type="NCBI Taxonomy" id="36881"/>
    <lineage>
        <taxon>Eukaryota</taxon>
        <taxon>Viridiplantae</taxon>
        <taxon>Chlorophyta</taxon>
        <taxon>Pyramimonadophyceae</taxon>
        <taxon>Pyramimonadales</taxon>
        <taxon>Pyramimonadaceae</taxon>
        <taxon>Cymbomonas</taxon>
    </lineage>
</organism>
<proteinExistence type="predicted"/>